<evidence type="ECO:0000313" key="2">
    <source>
        <dbReference type="Proteomes" id="UP000595437"/>
    </source>
</evidence>
<reference evidence="2" key="1">
    <citation type="submission" date="2021-01" db="EMBL/GenBank/DDBJ databases">
        <title>Caligus Genome Assembly.</title>
        <authorList>
            <person name="Gallardo-Escarate C."/>
        </authorList>
    </citation>
    <scope>NUCLEOTIDE SEQUENCE [LARGE SCALE GENOMIC DNA]</scope>
</reference>
<protein>
    <submittedName>
        <fullName evidence="1">LOC100205425</fullName>
    </submittedName>
</protein>
<feature type="non-terminal residue" evidence="1">
    <location>
        <position position="1"/>
    </location>
</feature>
<organism evidence="1 2">
    <name type="scientific">Caligus rogercresseyi</name>
    <name type="common">Sea louse</name>
    <dbReference type="NCBI Taxonomy" id="217165"/>
    <lineage>
        <taxon>Eukaryota</taxon>
        <taxon>Metazoa</taxon>
        <taxon>Ecdysozoa</taxon>
        <taxon>Arthropoda</taxon>
        <taxon>Crustacea</taxon>
        <taxon>Multicrustacea</taxon>
        <taxon>Hexanauplia</taxon>
        <taxon>Copepoda</taxon>
        <taxon>Siphonostomatoida</taxon>
        <taxon>Caligidae</taxon>
        <taxon>Caligus</taxon>
    </lineage>
</organism>
<proteinExistence type="predicted"/>
<dbReference type="Proteomes" id="UP000595437">
    <property type="component" value="Chromosome 17"/>
</dbReference>
<gene>
    <name evidence="1" type="ORF">FKW44_022481</name>
</gene>
<feature type="non-terminal residue" evidence="1">
    <location>
        <position position="531"/>
    </location>
</feature>
<dbReference type="OrthoDB" id="6771146at2759"/>
<keyword evidence="2" id="KW-1185">Reference proteome</keyword>
<accession>A0A7T8GN95</accession>
<sequence length="531" mass="60310">YMSSPPAPPRSAPASTSEKRRQLEYERHLFMAADMFTEEKVKSAEELYEKLLNDPLPSGFLLLKTPKLSLIKLETSEDKGLQIKLSLEIDDNLTFRMFKDHHIIDNSEVSHCLSNKLLDRIEFVSEAINIAAYLGSKETVGLPTSTYHYLQARIKDLNSRERHVTLIIDEVYSAQRVEFVRGKLIGCENNQITKTVLAFMIKSAGGKYKDVVALIPVAKIMAISVDNHPANRSFFSKLLCGGKLKTSIPHPHNNTKKIHLLFDPEYFKIPLNSLGSKSSLCPNFAHIKDVYYKESTFQVINPTSIEKTNVKLADAVFHEEKPEFVGTAEFLEFVRTMWNILNVKTPMIGLRKRDELRKPVTRDNQLGISFLKEFADFLTVWESSGEIGLTTETFLATKHTCLAVIDLAEYLLDEMKEDFSYLLLAMFQSDSIEERFGCYRQLSGANYYVSVRQILEAEKKIRIKSLVKFNNLTFTEIKEVLTDASSTNTEIITTDWISSDLETIASLGESNALYFVAGYVAFSLKKNILLI</sequence>
<dbReference type="AlphaFoldDB" id="A0A7T8GN95"/>
<name>A0A7T8GN95_CALRO</name>
<evidence type="ECO:0000313" key="1">
    <source>
        <dbReference type="EMBL" id="QQP34562.1"/>
    </source>
</evidence>
<dbReference type="EMBL" id="CP045906">
    <property type="protein sequence ID" value="QQP34562.1"/>
    <property type="molecule type" value="Genomic_DNA"/>
</dbReference>